<dbReference type="Gene3D" id="3.90.228.10">
    <property type="match status" value="1"/>
</dbReference>
<feature type="region of interest" description="Disordered" evidence="12">
    <location>
        <begin position="240"/>
        <end position="264"/>
    </location>
</feature>
<evidence type="ECO:0000256" key="4">
    <source>
        <dbReference type="ARBA" id="ARBA00022553"/>
    </source>
</evidence>
<dbReference type="Pfam" id="PF02825">
    <property type="entry name" value="WWE"/>
    <property type="match status" value="1"/>
</dbReference>
<evidence type="ECO:0000256" key="6">
    <source>
        <dbReference type="ARBA" id="ARBA00022737"/>
    </source>
</evidence>
<feature type="domain" description="PARP catalytic" evidence="15">
    <location>
        <begin position="521"/>
        <end position="724"/>
    </location>
</feature>
<dbReference type="GO" id="GO:0005634">
    <property type="term" value="C:nucleus"/>
    <property type="evidence" value="ECO:0007669"/>
    <property type="project" value="UniProtKB-SubCell"/>
</dbReference>
<evidence type="ECO:0000256" key="2">
    <source>
        <dbReference type="ARBA" id="ARBA00004496"/>
    </source>
</evidence>
<dbReference type="Gene3D" id="4.10.1000.10">
    <property type="entry name" value="Zinc finger, CCCH-type"/>
    <property type="match status" value="1"/>
</dbReference>
<evidence type="ECO:0000256" key="1">
    <source>
        <dbReference type="ARBA" id="ARBA00004123"/>
    </source>
</evidence>
<feature type="domain" description="C3H1-type" evidence="13">
    <location>
        <begin position="184"/>
        <end position="205"/>
    </location>
</feature>
<keyword evidence="6" id="KW-0677">Repeat</keyword>
<dbReference type="InterPro" id="IPR036388">
    <property type="entry name" value="WH-like_DNA-bd_sf"/>
</dbReference>
<feature type="region of interest" description="Disordered" evidence="12">
    <location>
        <begin position="497"/>
        <end position="526"/>
    </location>
</feature>
<dbReference type="Pfam" id="PF00644">
    <property type="entry name" value="PARP"/>
    <property type="match status" value="1"/>
</dbReference>
<dbReference type="InterPro" id="IPR012317">
    <property type="entry name" value="Poly(ADP-ribose)pol_cat_dom"/>
</dbReference>
<keyword evidence="7 11" id="KW-0863">Zinc-finger</keyword>
<dbReference type="PANTHER" id="PTHR45740">
    <property type="entry name" value="POLY [ADP-RIBOSE] POLYMERASE"/>
    <property type="match status" value="1"/>
</dbReference>
<dbReference type="InterPro" id="IPR037197">
    <property type="entry name" value="WWE_dom_sf"/>
</dbReference>
<dbReference type="OrthoDB" id="6133115at2759"/>
<evidence type="ECO:0000313" key="16">
    <source>
        <dbReference type="EMBL" id="KAG6926719.1"/>
    </source>
</evidence>
<dbReference type="InterPro" id="IPR041360">
    <property type="entry name" value="ZAP_HTH"/>
</dbReference>
<feature type="domain" description="C3H1-type" evidence="13">
    <location>
        <begin position="100"/>
        <end position="123"/>
    </location>
</feature>
<dbReference type="GO" id="GO:1990404">
    <property type="term" value="F:NAD+-protein mono-ADP-ribosyltransferase activity"/>
    <property type="evidence" value="ECO:0007669"/>
    <property type="project" value="TreeGrafter"/>
</dbReference>
<dbReference type="PROSITE" id="PS51059">
    <property type="entry name" value="PARP_CATALYTIC"/>
    <property type="match status" value="1"/>
</dbReference>
<dbReference type="Proteomes" id="UP000765507">
    <property type="component" value="Unassembled WGS sequence"/>
</dbReference>
<keyword evidence="4" id="KW-0597">Phosphoprotein</keyword>
<comment type="similarity">
    <text evidence="10">Belongs to the ARTD/PARP family.</text>
</comment>
<comment type="caution">
    <text evidence="16">The sequence shown here is derived from an EMBL/GenBank/DDBJ whole genome shotgun (WGS) entry which is preliminary data.</text>
</comment>
<keyword evidence="8 11" id="KW-0862">Zinc</keyword>
<dbReference type="PROSITE" id="PS50103">
    <property type="entry name" value="ZF_C3H1"/>
    <property type="match status" value="2"/>
</dbReference>
<dbReference type="PROSITE" id="PS50918">
    <property type="entry name" value="WWE"/>
    <property type="match status" value="1"/>
</dbReference>
<evidence type="ECO:0000256" key="3">
    <source>
        <dbReference type="ARBA" id="ARBA00022490"/>
    </source>
</evidence>
<evidence type="ECO:0000256" key="12">
    <source>
        <dbReference type="SAM" id="MobiDB-lite"/>
    </source>
</evidence>
<evidence type="ECO:0000256" key="9">
    <source>
        <dbReference type="ARBA" id="ARBA00023242"/>
    </source>
</evidence>
<dbReference type="GO" id="GO:0003723">
    <property type="term" value="F:RNA binding"/>
    <property type="evidence" value="ECO:0007669"/>
    <property type="project" value="TreeGrafter"/>
</dbReference>
<evidence type="ECO:0000256" key="5">
    <source>
        <dbReference type="ARBA" id="ARBA00022723"/>
    </source>
</evidence>
<reference evidence="16 17" key="1">
    <citation type="journal article" date="2020" name="G3 (Bethesda)">
        <title>Draft Genome of the Common Snapping Turtle, Chelydra serpentina, a Model for Phenotypic Plasticity in Reptiles.</title>
        <authorList>
            <person name="Das D."/>
            <person name="Singh S.K."/>
            <person name="Bierstedt J."/>
            <person name="Erickson A."/>
            <person name="Galli G.L.J."/>
            <person name="Crossley D.A. 2nd"/>
            <person name="Rhen T."/>
        </authorList>
    </citation>
    <scope>NUCLEOTIDE SEQUENCE [LARGE SCALE GENOMIC DNA]</scope>
    <source>
        <strain evidence="16">KW</strain>
    </source>
</reference>
<dbReference type="GO" id="GO:0009615">
    <property type="term" value="P:response to virus"/>
    <property type="evidence" value="ECO:0007669"/>
    <property type="project" value="TreeGrafter"/>
</dbReference>
<dbReference type="GO" id="GO:0003950">
    <property type="term" value="F:NAD+ poly-ADP-ribosyltransferase activity"/>
    <property type="evidence" value="ECO:0007669"/>
    <property type="project" value="InterPro"/>
</dbReference>
<dbReference type="GO" id="GO:0008270">
    <property type="term" value="F:zinc ion binding"/>
    <property type="evidence" value="ECO:0007669"/>
    <property type="project" value="UniProtKB-KW"/>
</dbReference>
<evidence type="ECO:0000256" key="7">
    <source>
        <dbReference type="ARBA" id="ARBA00022771"/>
    </source>
</evidence>
<accession>A0A8T1SCL8</accession>
<dbReference type="Pfam" id="PF18606">
    <property type="entry name" value="HTH_53"/>
    <property type="match status" value="1"/>
</dbReference>
<evidence type="ECO:0000259" key="15">
    <source>
        <dbReference type="PROSITE" id="PS51059"/>
    </source>
</evidence>
<evidence type="ECO:0000259" key="13">
    <source>
        <dbReference type="PROSITE" id="PS50103"/>
    </source>
</evidence>
<keyword evidence="3" id="KW-0963">Cytoplasm</keyword>
<dbReference type="Gene3D" id="1.10.10.10">
    <property type="entry name" value="Winged helix-like DNA-binding domain superfamily/Winged helix DNA-binding domain"/>
    <property type="match status" value="1"/>
</dbReference>
<dbReference type="CDD" id="cd01439">
    <property type="entry name" value="TCCD_inducible_PARP_like"/>
    <property type="match status" value="1"/>
</dbReference>
<comment type="subcellular location">
    <subcellularLocation>
        <location evidence="2">Cytoplasm</location>
    </subcellularLocation>
    <subcellularLocation>
        <location evidence="1">Nucleus</location>
    </subcellularLocation>
</comment>
<feature type="domain" description="WWE" evidence="14">
    <location>
        <begin position="391"/>
        <end position="494"/>
    </location>
</feature>
<name>A0A8T1SCL8_CHESE</name>
<dbReference type="EMBL" id="JAHGAV010000302">
    <property type="protein sequence ID" value="KAG6926719.1"/>
    <property type="molecule type" value="Genomic_DNA"/>
</dbReference>
<dbReference type="SUPFAM" id="SSF117839">
    <property type="entry name" value="WWE domain"/>
    <property type="match status" value="1"/>
</dbReference>
<feature type="zinc finger region" description="C3H1-type" evidence="11">
    <location>
        <begin position="100"/>
        <end position="123"/>
    </location>
</feature>
<sequence length="724" mass="83010">ASGGRGRLASHPLDRRASMSDPAVCSFITKVLCANGGLLEYGQIPQHVGLSEQQLEQILQDVGQERFLVHKERGSRWVLAVSPLRVCMRKECAGCERLHFCKLNLMGKCNFGVRACKYSHDIFTDGNRKVLKTHEVSGLNENELRVLLLQNDPFLLPDVCQFYNKGRGPHGTCSQQDNCNKLHVCRHFLRGECRFFKCNRSHRILDNNVLRLLLAEGLNICVAKNIQTICDHKHTEFSKEVGQRKMPPPHDTATPVEDKKKASAGKEAVGLGPISSITPASTSLVSTSPGFKAVPSPNASGSSDIKKCDEICLYYIWRYCKHKDDCRMIHYHLPYRWQRFGGVNWLDLPRMEVVEKAYCDPQNDSLADQNINFKSLASSSAFLRRLSTPSSVTKPPKFIMTTKWIWYWKNDLGQWIEYGKQDLNLRERSGWMMFNEEDGLLGASALTSEGLENVFLANPNDTLQFQAGSQQYEINFKEMIQKNIRYQTQREVRRRPKFVSSEDVKKMRKGQRVTDTPDQNYPRNWDKSALPEVGYKAVEVTNPSSEYTEIETLFKRTMHNYVIQRIRRIQNPSLWQVFQWQKEQMKKKNGGKDVDERLLFHGTDSSHLEAICNQNFDWRICGVHGTSYGKGSYFSRDAKYAHCYSKSAAKGNTVFVARVLVGDFVRGNPTYVRPPQRAANMLTFYDSCVDNVQVPSIFVIFEKHQIYPEYTIDYSEEEKKCFVS</sequence>
<feature type="non-terminal residue" evidence="16">
    <location>
        <position position="724"/>
    </location>
</feature>
<feature type="compositionally biased region" description="Polar residues" evidence="12">
    <location>
        <begin position="513"/>
        <end position="522"/>
    </location>
</feature>
<dbReference type="Gene3D" id="3.30.720.50">
    <property type="match status" value="1"/>
</dbReference>
<evidence type="ECO:0000259" key="14">
    <source>
        <dbReference type="PROSITE" id="PS50918"/>
    </source>
</evidence>
<keyword evidence="17" id="KW-1185">Reference proteome</keyword>
<dbReference type="AlphaFoldDB" id="A0A8T1SCL8"/>
<evidence type="ECO:0000256" key="11">
    <source>
        <dbReference type="PROSITE-ProRule" id="PRU00723"/>
    </source>
</evidence>
<dbReference type="PANTHER" id="PTHR45740:SF8">
    <property type="entry name" value="ZINC FINGER CCCH-TYPE ANTIVIRAL PROTEIN 1"/>
    <property type="match status" value="1"/>
</dbReference>
<protein>
    <submittedName>
        <fullName evidence="16">Poly [ADP-ribose] polymerase 12-like</fullName>
    </submittedName>
</protein>
<gene>
    <name evidence="16" type="ORF">G0U57_011562</name>
</gene>
<dbReference type="GO" id="GO:0005737">
    <property type="term" value="C:cytoplasm"/>
    <property type="evidence" value="ECO:0007669"/>
    <property type="project" value="UniProtKB-SubCell"/>
</dbReference>
<dbReference type="GO" id="GO:0061014">
    <property type="term" value="P:positive regulation of mRNA catabolic process"/>
    <property type="evidence" value="ECO:0007669"/>
    <property type="project" value="TreeGrafter"/>
</dbReference>
<dbReference type="InterPro" id="IPR057602">
    <property type="entry name" value="Zfn-CCCH_PARP12"/>
</dbReference>
<dbReference type="Pfam" id="PF25261">
    <property type="entry name" value="zf-CCCH_PARP12"/>
    <property type="match status" value="1"/>
</dbReference>
<dbReference type="Pfam" id="PF23466">
    <property type="entry name" value="WWE_4"/>
    <property type="match status" value="1"/>
</dbReference>
<evidence type="ECO:0000313" key="17">
    <source>
        <dbReference type="Proteomes" id="UP000765507"/>
    </source>
</evidence>
<proteinExistence type="inferred from homology"/>
<dbReference type="GO" id="GO:0032481">
    <property type="term" value="P:positive regulation of type I interferon production"/>
    <property type="evidence" value="ECO:0007669"/>
    <property type="project" value="TreeGrafter"/>
</dbReference>
<dbReference type="InterPro" id="IPR004170">
    <property type="entry name" value="WWE_dom"/>
</dbReference>
<evidence type="ECO:0000256" key="10">
    <source>
        <dbReference type="ARBA" id="ARBA00024347"/>
    </source>
</evidence>
<dbReference type="InterPro" id="IPR051712">
    <property type="entry name" value="ARTD-AVP"/>
</dbReference>
<feature type="zinc finger region" description="C3H1-type" evidence="11">
    <location>
        <begin position="184"/>
        <end position="205"/>
    </location>
</feature>
<dbReference type="SUPFAM" id="SSF56399">
    <property type="entry name" value="ADP-ribosylation"/>
    <property type="match status" value="1"/>
</dbReference>
<keyword evidence="5 11" id="KW-0479">Metal-binding</keyword>
<dbReference type="InterPro" id="IPR000571">
    <property type="entry name" value="Znf_CCCH"/>
</dbReference>
<evidence type="ECO:0000256" key="8">
    <source>
        <dbReference type="ARBA" id="ARBA00022833"/>
    </source>
</evidence>
<organism evidence="16 17">
    <name type="scientific">Chelydra serpentina</name>
    <name type="common">Snapping turtle</name>
    <name type="synonym">Testudo serpentina</name>
    <dbReference type="NCBI Taxonomy" id="8475"/>
    <lineage>
        <taxon>Eukaryota</taxon>
        <taxon>Metazoa</taxon>
        <taxon>Chordata</taxon>
        <taxon>Craniata</taxon>
        <taxon>Vertebrata</taxon>
        <taxon>Euteleostomi</taxon>
        <taxon>Archelosauria</taxon>
        <taxon>Testudinata</taxon>
        <taxon>Testudines</taxon>
        <taxon>Cryptodira</taxon>
        <taxon>Durocryptodira</taxon>
        <taxon>Americhelydia</taxon>
        <taxon>Chelydroidea</taxon>
        <taxon>Chelydridae</taxon>
        <taxon>Chelydra</taxon>
    </lineage>
</organism>
<keyword evidence="9" id="KW-0539">Nucleus</keyword>